<comment type="caution">
    <text evidence="2">The sequence shown here is derived from an EMBL/GenBank/DDBJ whole genome shotgun (WGS) entry which is preliminary data.</text>
</comment>
<evidence type="ECO:0000313" key="2">
    <source>
        <dbReference type="EMBL" id="MBV0900630.1"/>
    </source>
</evidence>
<protein>
    <recommendedName>
        <fullName evidence="1">Halobacterial output domain-containing protein</fullName>
    </recommendedName>
</protein>
<evidence type="ECO:0000313" key="3">
    <source>
        <dbReference type="Proteomes" id="UP001166304"/>
    </source>
</evidence>
<gene>
    <name evidence="2" type="ORF">KTS37_02410</name>
</gene>
<proteinExistence type="predicted"/>
<dbReference type="AlphaFoldDB" id="A0AA41FXY9"/>
<evidence type="ECO:0000259" key="1">
    <source>
        <dbReference type="Pfam" id="PF18545"/>
    </source>
</evidence>
<dbReference type="InterPro" id="IPR040624">
    <property type="entry name" value="HalOD1"/>
</dbReference>
<reference evidence="2" key="1">
    <citation type="submission" date="2021-06" db="EMBL/GenBank/DDBJ databases">
        <title>New haloarchaea isolates fom saline soil.</title>
        <authorList>
            <person name="Duran-Viseras A."/>
            <person name="Sanchez-Porro C.S."/>
            <person name="Ventosa A."/>
        </authorList>
    </citation>
    <scope>NUCLEOTIDE SEQUENCE</scope>
    <source>
        <strain evidence="2">JCM 18369</strain>
    </source>
</reference>
<accession>A0AA41FXY9</accession>
<sequence length="103" mass="10915">MNGPNGSSASSADDGPDVIHANFDWGSVSPSMAVIETVAIAADRKPTDLRPLIETFDPDALDTLLGTVDAAESDLTLAFHVDEFHVTVTVDGDVFVESNRLRS</sequence>
<dbReference type="EMBL" id="JAHQXE010000001">
    <property type="protein sequence ID" value="MBV0900630.1"/>
    <property type="molecule type" value="Genomic_DNA"/>
</dbReference>
<dbReference type="Pfam" id="PF18545">
    <property type="entry name" value="HalOD1"/>
    <property type="match status" value="1"/>
</dbReference>
<keyword evidence="3" id="KW-1185">Reference proteome</keyword>
<organism evidence="2 3">
    <name type="scientific">Haloarcula salina</name>
    <dbReference type="NCBI Taxonomy" id="1429914"/>
    <lineage>
        <taxon>Archaea</taxon>
        <taxon>Methanobacteriati</taxon>
        <taxon>Methanobacteriota</taxon>
        <taxon>Stenosarchaea group</taxon>
        <taxon>Halobacteria</taxon>
        <taxon>Halobacteriales</taxon>
        <taxon>Haloarculaceae</taxon>
        <taxon>Haloarcula</taxon>
    </lineage>
</organism>
<dbReference type="RefSeq" id="WP_162412080.1">
    <property type="nucleotide sequence ID" value="NZ_JAHQXE010000001.1"/>
</dbReference>
<name>A0AA41FXY9_9EURY</name>
<dbReference type="Proteomes" id="UP001166304">
    <property type="component" value="Unassembled WGS sequence"/>
</dbReference>
<feature type="domain" description="Halobacterial output" evidence="1">
    <location>
        <begin position="28"/>
        <end position="97"/>
    </location>
</feature>